<keyword evidence="4" id="KW-1185">Reference proteome</keyword>
<reference evidence="3 4" key="1">
    <citation type="journal article" date="2020" name="Phytopathology">
        <title>Genome Sequence Resources of Colletotrichum truncatum, C. plurivorum, C. musicola, and C. sojae: Four Species Pathogenic to Soybean (Glycine max).</title>
        <authorList>
            <person name="Rogerio F."/>
            <person name="Boufleur T.R."/>
            <person name="Ciampi-Guillardi M."/>
            <person name="Sukno S.A."/>
            <person name="Thon M.R."/>
            <person name="Massola Junior N.S."/>
            <person name="Baroncelli R."/>
        </authorList>
    </citation>
    <scope>NUCLEOTIDE SEQUENCE [LARGE SCALE GENOMIC DNA]</scope>
    <source>
        <strain evidence="3 4">LFN0009</strain>
    </source>
</reference>
<protein>
    <recommendedName>
        <fullName evidence="2">Peptidase S8/S53 domain-containing protein</fullName>
    </recommendedName>
</protein>
<dbReference type="InterPro" id="IPR036852">
    <property type="entry name" value="Peptidase_S8/S53_dom_sf"/>
</dbReference>
<evidence type="ECO:0000256" key="1">
    <source>
        <dbReference type="SAM" id="MobiDB-lite"/>
    </source>
</evidence>
<dbReference type="GO" id="GO:0006508">
    <property type="term" value="P:proteolysis"/>
    <property type="evidence" value="ECO:0007669"/>
    <property type="project" value="InterPro"/>
</dbReference>
<dbReference type="Gene3D" id="3.40.50.200">
    <property type="entry name" value="Peptidase S8/S53 domain"/>
    <property type="match status" value="1"/>
</dbReference>
<dbReference type="GO" id="GO:0004252">
    <property type="term" value="F:serine-type endopeptidase activity"/>
    <property type="evidence" value="ECO:0007669"/>
    <property type="project" value="InterPro"/>
</dbReference>
<feature type="region of interest" description="Disordered" evidence="1">
    <location>
        <begin position="956"/>
        <end position="1003"/>
    </location>
</feature>
<feature type="compositionally biased region" description="Basic and acidic residues" evidence="1">
    <location>
        <begin position="898"/>
        <end position="911"/>
    </location>
</feature>
<comment type="caution">
    <text evidence="3">The sequence shown here is derived from an EMBL/GenBank/DDBJ whole genome shotgun (WGS) entry which is preliminary data.</text>
</comment>
<feature type="region of interest" description="Disordered" evidence="1">
    <location>
        <begin position="629"/>
        <end position="660"/>
    </location>
</feature>
<sequence length="1003" mass="111665">MRYPLQVLSEAHPDGESTMDSPLEHDLDYVVEHIKAEIDKIAQVERSKNGTKELIAFIYENNKHFVQQDGDTILHRFLYDGSMADKCPPEILHAILHSRPECILMNNGQDVPLHEFIRRNSTKMTRAIVQFVASNIKTYNLAQLDEDGERLLFGEANTEVEPSYSRQYGKEVIQAAFNFCDKGKLLPLDIDLLEMLVKLATPEMLQKGHGSELSPLEQALRYGPVHRAPEATAGTCRTEVSHCPRSVYRWHVATKESWDRRRKEQLQAETDSRTNNRGPAAPPQMNGNGGPGGSGVTGKDRANGALPKSAPLEKGGPSAHGASPTIGMSISQHKFGKSSMSKRAPAGGLRPGVEHPIRPGPQKEGQRLQPMRMGPSNRRMANEARVTKQDIDAANEASETILRELGLRFLRWTLFSGHQKGTTFEEMIEKFFGNEKHHYYFALDATKVYEDMTESLVQSYFSKRKHYHVLRHVVLPRARILLESGSYTDQLQFFHWFRSWKVEKILKVVVDDRARPHGDEKIEEVLAGLHGGGEPRKSFDVEVLDWRKEDLCPETIRNAAPQVRELHLYWSGNNSVLRGWSEPEGLRLLESLRTMTLSYNLQGVSRKRVEANVAAFKNRMQRPRPRLKAVAEEPRVKQPKRQTTRTEEPLAGQTAMTSTNEKHDLEAWLPEITIEVNGQITTGRVSNSNSAASAEDAVEQRWFKVALIDDGVDIFSKGMRTLQSRFLEGRSFDRAMADGPSPVFSSFSGHGTFMAKSILRVCPCADIVPYRLTITPDPTGKLPRPEPGSAAKAIRAAILQGVDIISMSWTIRTDDNERVTTATRRAGSMAWDFPRDIDKDIFCIGAANSSGQVWPDVTDQSGLQFIFPGVDIKDVFEDDGDNSRVEAASKNSQLGDLMSKREDGVLRRDGSGSRPRGAADPLEVYVIPTETINAAFVDGIATFAVMKTALAKLGVGSRSGPTHANPADDCSKATKGLKDHEMDGPLEDNLPKSLGPIATLCRN</sequence>
<evidence type="ECO:0000259" key="2">
    <source>
        <dbReference type="Pfam" id="PF00082"/>
    </source>
</evidence>
<feature type="domain" description="Peptidase S8/S53" evidence="2">
    <location>
        <begin position="704"/>
        <end position="817"/>
    </location>
</feature>
<dbReference type="EMBL" id="WIGN01000434">
    <property type="protein sequence ID" value="KAF6793390.1"/>
    <property type="molecule type" value="Genomic_DNA"/>
</dbReference>
<feature type="compositionally biased region" description="Basic and acidic residues" evidence="1">
    <location>
        <begin position="969"/>
        <end position="983"/>
    </location>
</feature>
<dbReference type="Pfam" id="PF00082">
    <property type="entry name" value="Peptidase_S8"/>
    <property type="match status" value="1"/>
</dbReference>
<accession>A0A8H6IR99</accession>
<feature type="compositionally biased region" description="Gly residues" evidence="1">
    <location>
        <begin position="287"/>
        <end position="296"/>
    </location>
</feature>
<evidence type="ECO:0000313" key="4">
    <source>
        <dbReference type="Proteomes" id="UP000652219"/>
    </source>
</evidence>
<evidence type="ECO:0000313" key="3">
    <source>
        <dbReference type="EMBL" id="KAF6793390.1"/>
    </source>
</evidence>
<dbReference type="InterPro" id="IPR000209">
    <property type="entry name" value="Peptidase_S8/S53_dom"/>
</dbReference>
<name>A0A8H6IR99_9PEZI</name>
<feature type="compositionally biased region" description="Basic and acidic residues" evidence="1">
    <location>
        <begin position="258"/>
        <end position="274"/>
    </location>
</feature>
<proteinExistence type="predicted"/>
<feature type="region of interest" description="Disordered" evidence="1">
    <location>
        <begin position="258"/>
        <end position="381"/>
    </location>
</feature>
<dbReference type="SUPFAM" id="SSF52743">
    <property type="entry name" value="Subtilisin-like"/>
    <property type="match status" value="1"/>
</dbReference>
<organism evidence="3 4">
    <name type="scientific">Colletotrichum sojae</name>
    <dbReference type="NCBI Taxonomy" id="2175907"/>
    <lineage>
        <taxon>Eukaryota</taxon>
        <taxon>Fungi</taxon>
        <taxon>Dikarya</taxon>
        <taxon>Ascomycota</taxon>
        <taxon>Pezizomycotina</taxon>
        <taxon>Sordariomycetes</taxon>
        <taxon>Hypocreomycetidae</taxon>
        <taxon>Glomerellales</taxon>
        <taxon>Glomerellaceae</taxon>
        <taxon>Colletotrichum</taxon>
        <taxon>Colletotrichum orchidearum species complex</taxon>
    </lineage>
</organism>
<dbReference type="AlphaFoldDB" id="A0A8H6IR99"/>
<dbReference type="Proteomes" id="UP000652219">
    <property type="component" value="Unassembled WGS sequence"/>
</dbReference>
<gene>
    <name evidence="3" type="ORF">CSOJ01_13950</name>
</gene>
<feature type="region of interest" description="Disordered" evidence="1">
    <location>
        <begin position="885"/>
        <end position="919"/>
    </location>
</feature>